<reference evidence="1 2" key="1">
    <citation type="submission" date="2015-04" db="EMBL/GenBank/DDBJ databases">
        <authorList>
            <person name="Syromyatnikov M.Y."/>
            <person name="Popov V.N."/>
        </authorList>
    </citation>
    <scope>NUCLEOTIDE SEQUENCE [LARGE SCALE GENOMIC DNA]</scope>
</reference>
<evidence type="ECO:0000313" key="1">
    <source>
        <dbReference type="EMBL" id="CRL07853.1"/>
    </source>
</evidence>
<protein>
    <submittedName>
        <fullName evidence="1">CLUMA_CG020807, isoform A</fullName>
    </submittedName>
</protein>
<keyword evidence="2" id="KW-1185">Reference proteome</keyword>
<name>A0A1J1J631_9DIPT</name>
<dbReference type="Proteomes" id="UP000183832">
    <property type="component" value="Unassembled WGS sequence"/>
</dbReference>
<proteinExistence type="predicted"/>
<evidence type="ECO:0000313" key="2">
    <source>
        <dbReference type="Proteomes" id="UP000183832"/>
    </source>
</evidence>
<dbReference type="EMBL" id="CVRI01000073">
    <property type="protein sequence ID" value="CRL07853.1"/>
    <property type="molecule type" value="Genomic_DNA"/>
</dbReference>
<dbReference type="AlphaFoldDB" id="A0A1J1J631"/>
<organism evidence="1 2">
    <name type="scientific">Clunio marinus</name>
    <dbReference type="NCBI Taxonomy" id="568069"/>
    <lineage>
        <taxon>Eukaryota</taxon>
        <taxon>Metazoa</taxon>
        <taxon>Ecdysozoa</taxon>
        <taxon>Arthropoda</taxon>
        <taxon>Hexapoda</taxon>
        <taxon>Insecta</taxon>
        <taxon>Pterygota</taxon>
        <taxon>Neoptera</taxon>
        <taxon>Endopterygota</taxon>
        <taxon>Diptera</taxon>
        <taxon>Nematocera</taxon>
        <taxon>Chironomoidea</taxon>
        <taxon>Chironomidae</taxon>
        <taxon>Clunio</taxon>
    </lineage>
</organism>
<gene>
    <name evidence="1" type="ORF">CLUMA_CG020807</name>
</gene>
<sequence>MDFYPQFSDERQAVTMSEYNLIGKVRLVERKAFVSPKEIILSSLKLESLSRECDKSGDIYPDFNDI</sequence>
<accession>A0A1J1J631</accession>